<dbReference type="AlphaFoldDB" id="A0A084A8H9"/>
<reference evidence="2 3" key="1">
    <citation type="submission" date="2014-06" db="EMBL/GenBank/DDBJ databases">
        <title>Draft genome sequence of the putrescine producing strain Lactococcus lactis subsp cremoris GE214.</title>
        <authorList>
            <person name="Ladero V."/>
            <person name="Linares D.M."/>
            <person name="del Rio B."/>
            <person name="Mayo B."/>
            <person name="Martin M.C."/>
            <person name="Fernandez M."/>
            <person name="Alvarez M.A."/>
        </authorList>
    </citation>
    <scope>NUCLEOTIDE SEQUENCE [LARGE SCALE GENOMIC DNA]</scope>
    <source>
        <strain evidence="2 3">GE214</strain>
    </source>
</reference>
<feature type="transmembrane region" description="Helical" evidence="1">
    <location>
        <begin position="64"/>
        <end position="85"/>
    </location>
</feature>
<evidence type="ECO:0008006" key="4">
    <source>
        <dbReference type="Google" id="ProtNLM"/>
    </source>
</evidence>
<organism evidence="2 3">
    <name type="scientific">Lactococcus cremoris subsp. cremoris GE214</name>
    <dbReference type="NCBI Taxonomy" id="1415168"/>
    <lineage>
        <taxon>Bacteria</taxon>
        <taxon>Bacillati</taxon>
        <taxon>Bacillota</taxon>
        <taxon>Bacilli</taxon>
        <taxon>Lactobacillales</taxon>
        <taxon>Streptococcaceae</taxon>
        <taxon>Lactococcus</taxon>
        <taxon>Lactococcus cremoris subsp. cremoris</taxon>
    </lineage>
</organism>
<proteinExistence type="predicted"/>
<keyword evidence="1" id="KW-1133">Transmembrane helix</keyword>
<name>A0A084A8H9_LACLC</name>
<keyword evidence="1" id="KW-0472">Membrane</keyword>
<dbReference type="PANTHER" id="PTHR34980:SF2">
    <property type="entry name" value="INNER MEMBRANE PROTEIN YHAH-RELATED"/>
    <property type="match status" value="1"/>
</dbReference>
<feature type="transmembrane region" description="Helical" evidence="1">
    <location>
        <begin position="150"/>
        <end position="169"/>
    </location>
</feature>
<dbReference type="InterPro" id="IPR008523">
    <property type="entry name" value="DUF805"/>
</dbReference>
<feature type="transmembrane region" description="Helical" evidence="1">
    <location>
        <begin position="97"/>
        <end position="130"/>
    </location>
</feature>
<evidence type="ECO:0000256" key="1">
    <source>
        <dbReference type="SAM" id="Phobius"/>
    </source>
</evidence>
<dbReference type="RefSeq" id="WP_042748779.1">
    <property type="nucleotide sequence ID" value="NZ_AZSI01000148.1"/>
</dbReference>
<dbReference type="GO" id="GO:0005886">
    <property type="term" value="C:plasma membrane"/>
    <property type="evidence" value="ECO:0007669"/>
    <property type="project" value="TreeGrafter"/>
</dbReference>
<dbReference type="Proteomes" id="UP000028401">
    <property type="component" value="Unassembled WGS sequence"/>
</dbReference>
<dbReference type="PANTHER" id="PTHR34980">
    <property type="entry name" value="INNER MEMBRANE PROTEIN-RELATED-RELATED"/>
    <property type="match status" value="1"/>
</dbReference>
<keyword evidence="1" id="KW-0812">Transmembrane</keyword>
<dbReference type="EMBL" id="AZSI01000148">
    <property type="protein sequence ID" value="KEY61608.1"/>
    <property type="molecule type" value="Genomic_DNA"/>
</dbReference>
<evidence type="ECO:0000313" key="3">
    <source>
        <dbReference type="Proteomes" id="UP000028401"/>
    </source>
</evidence>
<comment type="caution">
    <text evidence="2">The sequence shown here is derived from an EMBL/GenBank/DDBJ whole genome shotgun (WGS) entry which is preliminary data.</text>
</comment>
<protein>
    <recommendedName>
        <fullName evidence="4">DUF805 domain-containing protein</fullName>
    </recommendedName>
</protein>
<evidence type="ECO:0000313" key="2">
    <source>
        <dbReference type="EMBL" id="KEY61608.1"/>
    </source>
</evidence>
<dbReference type="PATRIC" id="fig|1415168.3.peg.2299"/>
<accession>A0A084A8H9</accession>
<feature type="transmembrane region" description="Helical" evidence="1">
    <location>
        <begin position="24"/>
        <end position="44"/>
    </location>
</feature>
<gene>
    <name evidence="2" type="ORF">U725_02239</name>
</gene>
<sequence length="463" mass="51573">MFNAYKNFWRQSFDFKNRSSRSDYWWVFLINLIIYLVLMTTFLFSSGFSAALTADVDHFSPLTWIALILLFVWGLASIVPMSALAMRRIRDTGLSPFFWLVFPASLILGEFTQIWAMIISGVLAIVYLIFTLLPSKPDKMKPNSQIKGSLIVTTGLLVLIIFSVGHLPAKAEQIAQSQMTTKITVKTTMREELKFPTTLSAADKQSLIEIYTTPRGNEEGWKLSSDQSYVYRDVTPENEPIVIDGKTHNTNDDGIVDTKANASLNKGKIVVDTPKYDISLETSIDGKSTNDTTIPIAKNSSKTIEINKVVSIDKYLDELNKVGDPATSGSVAQNNMSMATPNIETLSFSVNSPITANTSAKFTLLAGIRIGVGKPVTCNRINGFLGNQLYYDKLQQPVEALRNFFASDCDFAIAKSNACFADYGAVKNRYCAWGPGIPSYKNDQCSKLIHHSTRFHKHTSYYK</sequence>
<dbReference type="Pfam" id="PF05656">
    <property type="entry name" value="DUF805"/>
    <property type="match status" value="1"/>
</dbReference>